<protein>
    <recommendedName>
        <fullName evidence="3">Ubiquitin-like domain-containing protein</fullName>
    </recommendedName>
</protein>
<comment type="caution">
    <text evidence="1">The sequence shown here is derived from an EMBL/GenBank/DDBJ whole genome shotgun (WGS) entry which is preliminary data.</text>
</comment>
<evidence type="ECO:0008006" key="3">
    <source>
        <dbReference type="Google" id="ProtNLM"/>
    </source>
</evidence>
<evidence type="ECO:0000313" key="1">
    <source>
        <dbReference type="EMBL" id="OQR94098.1"/>
    </source>
</evidence>
<accession>A0A1V9Z7X2</accession>
<sequence length="148" mass="16822">MEGTPTEETPTNETRPAYVRMLSEAERAKIESLAVKMHRLDDTYHVWVRDANDAPLPIAEIRDQIQERYEAAGLYTPDVDPPLRLLFGGKTLVDGHRLSDYLPLRPPFALQSLKWAKPYAGMRVIWVVPIEVETHFVKNWGDSVGLPA</sequence>
<evidence type="ECO:0000313" key="2">
    <source>
        <dbReference type="Proteomes" id="UP000243579"/>
    </source>
</evidence>
<dbReference type="OrthoDB" id="61372at2759"/>
<gene>
    <name evidence="1" type="ORF">ACHHYP_01815</name>
</gene>
<organism evidence="1 2">
    <name type="scientific">Achlya hypogyna</name>
    <name type="common">Oomycete</name>
    <name type="synonym">Protoachlya hypogyna</name>
    <dbReference type="NCBI Taxonomy" id="1202772"/>
    <lineage>
        <taxon>Eukaryota</taxon>
        <taxon>Sar</taxon>
        <taxon>Stramenopiles</taxon>
        <taxon>Oomycota</taxon>
        <taxon>Saprolegniomycetes</taxon>
        <taxon>Saprolegniales</taxon>
        <taxon>Achlyaceae</taxon>
        <taxon>Achlya</taxon>
    </lineage>
</organism>
<proteinExistence type="predicted"/>
<name>A0A1V9Z7X2_ACHHY</name>
<keyword evidence="2" id="KW-1185">Reference proteome</keyword>
<reference evidence="1 2" key="1">
    <citation type="journal article" date="2014" name="Genome Biol. Evol.">
        <title>The secreted proteins of Achlya hypogyna and Thraustotheca clavata identify the ancestral oomycete secretome and reveal gene acquisitions by horizontal gene transfer.</title>
        <authorList>
            <person name="Misner I."/>
            <person name="Blouin N."/>
            <person name="Leonard G."/>
            <person name="Richards T.A."/>
            <person name="Lane C.E."/>
        </authorList>
    </citation>
    <scope>NUCLEOTIDE SEQUENCE [LARGE SCALE GENOMIC DNA]</scope>
    <source>
        <strain evidence="1 2">ATCC 48635</strain>
    </source>
</reference>
<dbReference type="Proteomes" id="UP000243579">
    <property type="component" value="Unassembled WGS sequence"/>
</dbReference>
<dbReference type="EMBL" id="JNBR01000376">
    <property type="protein sequence ID" value="OQR94098.1"/>
    <property type="molecule type" value="Genomic_DNA"/>
</dbReference>
<dbReference type="AlphaFoldDB" id="A0A1V9Z7X2"/>